<dbReference type="GO" id="GO:0016491">
    <property type="term" value="F:oxidoreductase activity"/>
    <property type="evidence" value="ECO:0007669"/>
    <property type="project" value="UniProtKB-KW"/>
</dbReference>
<dbReference type="Pfam" id="PF03171">
    <property type="entry name" value="2OG-FeII_Oxy"/>
    <property type="match status" value="1"/>
</dbReference>
<dbReference type="AlphaFoldDB" id="K8ECK0"/>
<dbReference type="PROSITE" id="PS51471">
    <property type="entry name" value="FE2OG_OXY"/>
    <property type="match status" value="1"/>
</dbReference>
<evidence type="ECO:0000313" key="3">
    <source>
        <dbReference type="EMBL" id="CCO15679.1"/>
    </source>
</evidence>
<evidence type="ECO:0000259" key="2">
    <source>
        <dbReference type="PROSITE" id="PS51471"/>
    </source>
</evidence>
<dbReference type="Proteomes" id="UP000198341">
    <property type="component" value="Chromosome 3"/>
</dbReference>
<reference evidence="3 4" key="1">
    <citation type="submission" date="2011-10" db="EMBL/GenBank/DDBJ databases">
        <authorList>
            <person name="Genoscope - CEA"/>
        </authorList>
    </citation>
    <scope>NUCLEOTIDE SEQUENCE [LARGE SCALE GENOMIC DNA]</scope>
    <source>
        <strain evidence="3 4">RCC 1105</strain>
    </source>
</reference>
<keyword evidence="4" id="KW-1185">Reference proteome</keyword>
<name>K8ECK0_9CHLO</name>
<accession>K8ECK0</accession>
<keyword evidence="1" id="KW-0479">Metal-binding</keyword>
<feature type="domain" description="Fe2OG dioxygenase" evidence="2">
    <location>
        <begin position="193"/>
        <end position="314"/>
    </location>
</feature>
<proteinExistence type="inferred from homology"/>
<organism evidence="3 4">
    <name type="scientific">Bathycoccus prasinos</name>
    <dbReference type="NCBI Taxonomy" id="41875"/>
    <lineage>
        <taxon>Eukaryota</taxon>
        <taxon>Viridiplantae</taxon>
        <taxon>Chlorophyta</taxon>
        <taxon>Mamiellophyceae</taxon>
        <taxon>Mamiellales</taxon>
        <taxon>Bathycoccaceae</taxon>
        <taxon>Bathycoccus</taxon>
    </lineage>
</organism>
<dbReference type="Pfam" id="PF14226">
    <property type="entry name" value="DIOX_N"/>
    <property type="match status" value="1"/>
</dbReference>
<dbReference type="InterPro" id="IPR044861">
    <property type="entry name" value="IPNS-like_FE2OG_OXY"/>
</dbReference>
<dbReference type="GO" id="GO:0046872">
    <property type="term" value="F:metal ion binding"/>
    <property type="evidence" value="ECO:0007669"/>
    <property type="project" value="UniProtKB-KW"/>
</dbReference>
<dbReference type="InterPro" id="IPR027443">
    <property type="entry name" value="IPNS-like_sf"/>
</dbReference>
<dbReference type="RefSeq" id="XP_007514242.1">
    <property type="nucleotide sequence ID" value="XM_007514180.1"/>
</dbReference>
<gene>
    <name evidence="3" type="ORF">Bathy03g00540</name>
</gene>
<dbReference type="Gene3D" id="2.60.120.330">
    <property type="entry name" value="B-lactam Antibiotic, Isopenicillin N Synthase, Chain"/>
    <property type="match status" value="1"/>
</dbReference>
<protein>
    <recommendedName>
        <fullName evidence="2">Fe2OG dioxygenase domain-containing protein</fullName>
    </recommendedName>
</protein>
<dbReference type="eggNOG" id="KOG0143">
    <property type="taxonomic scope" value="Eukaryota"/>
</dbReference>
<dbReference type="InterPro" id="IPR050231">
    <property type="entry name" value="Iron_ascorbate_oxido_reductase"/>
</dbReference>
<evidence type="ECO:0000256" key="1">
    <source>
        <dbReference type="RuleBase" id="RU003682"/>
    </source>
</evidence>
<dbReference type="EMBL" id="FO082276">
    <property type="protein sequence ID" value="CCO15679.1"/>
    <property type="molecule type" value="Genomic_DNA"/>
</dbReference>
<dbReference type="InterPro" id="IPR005123">
    <property type="entry name" value="Oxoglu/Fe-dep_dioxygenase_dom"/>
</dbReference>
<dbReference type="GeneID" id="19016592"/>
<evidence type="ECO:0000313" key="4">
    <source>
        <dbReference type="Proteomes" id="UP000198341"/>
    </source>
</evidence>
<dbReference type="InterPro" id="IPR026992">
    <property type="entry name" value="DIOX_N"/>
</dbReference>
<dbReference type="PANTHER" id="PTHR47990">
    <property type="entry name" value="2-OXOGLUTARATE (2OG) AND FE(II)-DEPENDENT OXYGENASE SUPERFAMILY PROTEIN-RELATED"/>
    <property type="match status" value="1"/>
</dbReference>
<dbReference type="KEGG" id="bpg:Bathy03g00540"/>
<dbReference type="OrthoDB" id="288590at2759"/>
<keyword evidence="1" id="KW-0560">Oxidoreductase</keyword>
<sequence>MDEIPTIDLSPFVFQGGGRGDDDYKGETIVVLDEAKRKCADALGKCFKRHGFCYLENVGLEKEDIESVFREAKLFFEGQSTEHKEGELVQWEPKTNTGYAKYRAEVLNDLRLPDEKETFSVRKDSLYKDRDYFENVKRKKEWKEVTKRFYDKCERACESLCLATAVALGFEKDVRFFADTFREMDLCTLKILHSMPTKTTEISEKVGNKMSLRVSEHVDFGFATFLFHDSESLGRGLQVKKASRFDHGRDNLEEGWIDVAAKRGSRGNCCILNTGALLQRWTGDFYNATAHRVIVPDEIAAMQHRYSCAFFMDPDGETVIKTPEEIRDKLIERGVDVDKYPPLSCAEFLKMKINEMAVKQ</sequence>
<dbReference type="SUPFAM" id="SSF51197">
    <property type="entry name" value="Clavaminate synthase-like"/>
    <property type="match status" value="1"/>
</dbReference>
<keyword evidence="1" id="KW-0408">Iron</keyword>
<comment type="similarity">
    <text evidence="1">Belongs to the iron/ascorbate-dependent oxidoreductase family.</text>
</comment>